<dbReference type="GO" id="GO:0016887">
    <property type="term" value="F:ATP hydrolysis activity"/>
    <property type="evidence" value="ECO:0007669"/>
    <property type="project" value="InterPro"/>
</dbReference>
<dbReference type="InterPro" id="IPR003593">
    <property type="entry name" value="AAA+_ATPase"/>
</dbReference>
<dbReference type="GO" id="GO:0005524">
    <property type="term" value="F:ATP binding"/>
    <property type="evidence" value="ECO:0007669"/>
    <property type="project" value="UniProtKB-KW"/>
</dbReference>
<dbReference type="EMBL" id="VUNQ01000056">
    <property type="protein sequence ID" value="MSU03144.1"/>
    <property type="molecule type" value="Genomic_DNA"/>
</dbReference>
<accession>A0A6N7Y2Q3</accession>
<dbReference type="InterPro" id="IPR039421">
    <property type="entry name" value="Type_1_exporter"/>
</dbReference>
<proteinExistence type="predicted"/>
<dbReference type="SMART" id="SM00382">
    <property type="entry name" value="AAA"/>
    <property type="match status" value="1"/>
</dbReference>
<keyword evidence="4 9" id="KW-0812">Transmembrane</keyword>
<feature type="transmembrane region" description="Helical" evidence="9">
    <location>
        <begin position="134"/>
        <end position="152"/>
    </location>
</feature>
<dbReference type="PROSITE" id="PS50893">
    <property type="entry name" value="ABC_TRANSPORTER_2"/>
    <property type="match status" value="1"/>
</dbReference>
<organism evidence="12 13">
    <name type="scientific">Tissierella pigra</name>
    <dbReference type="NCBI Taxonomy" id="2607614"/>
    <lineage>
        <taxon>Bacteria</taxon>
        <taxon>Bacillati</taxon>
        <taxon>Bacillota</taxon>
        <taxon>Tissierellia</taxon>
        <taxon>Tissierellales</taxon>
        <taxon>Tissierellaceae</taxon>
        <taxon>Tissierella</taxon>
    </lineage>
</organism>
<feature type="transmembrane region" description="Helical" evidence="9">
    <location>
        <begin position="158"/>
        <end position="178"/>
    </location>
</feature>
<dbReference type="SUPFAM" id="SSF90123">
    <property type="entry name" value="ABC transporter transmembrane region"/>
    <property type="match status" value="1"/>
</dbReference>
<keyword evidence="5" id="KW-0547">Nucleotide-binding</keyword>
<dbReference type="GO" id="GO:0015421">
    <property type="term" value="F:ABC-type oligopeptide transporter activity"/>
    <property type="evidence" value="ECO:0007669"/>
    <property type="project" value="TreeGrafter"/>
</dbReference>
<keyword evidence="8 9" id="KW-0472">Membrane</keyword>
<reference evidence="12 13" key="1">
    <citation type="submission" date="2019-09" db="EMBL/GenBank/DDBJ databases">
        <title>In-depth cultivation of the pig gut microbiome towards novel bacterial diversity and tailored functional studies.</title>
        <authorList>
            <person name="Wylensek D."/>
            <person name="Hitch T.C.A."/>
            <person name="Clavel T."/>
        </authorList>
    </citation>
    <scope>NUCLEOTIDE SEQUENCE [LARGE SCALE GENOMIC DNA]</scope>
    <source>
        <strain evidence="12 13">WCA3-693-APC-4?</strain>
    </source>
</reference>
<dbReference type="Gene3D" id="3.40.50.300">
    <property type="entry name" value="P-loop containing nucleotide triphosphate hydrolases"/>
    <property type="match status" value="1"/>
</dbReference>
<protein>
    <submittedName>
        <fullName evidence="12">ABC transporter ATP-binding protein</fullName>
    </submittedName>
</protein>
<dbReference type="Pfam" id="PF00664">
    <property type="entry name" value="ABC_membrane"/>
    <property type="match status" value="1"/>
</dbReference>
<evidence type="ECO:0000259" key="10">
    <source>
        <dbReference type="PROSITE" id="PS50893"/>
    </source>
</evidence>
<evidence type="ECO:0000256" key="1">
    <source>
        <dbReference type="ARBA" id="ARBA00004651"/>
    </source>
</evidence>
<dbReference type="RefSeq" id="WP_154442650.1">
    <property type="nucleotide sequence ID" value="NZ_JAHLPJ010000001.1"/>
</dbReference>
<dbReference type="AlphaFoldDB" id="A0A6N7Y2Q3"/>
<evidence type="ECO:0000256" key="3">
    <source>
        <dbReference type="ARBA" id="ARBA00022475"/>
    </source>
</evidence>
<dbReference type="FunFam" id="1.20.1560.10:FF:000011">
    <property type="entry name" value="Multidrug ABC transporter ATP-binding protein"/>
    <property type="match status" value="1"/>
</dbReference>
<evidence type="ECO:0000313" key="12">
    <source>
        <dbReference type="EMBL" id="MSU03144.1"/>
    </source>
</evidence>
<dbReference type="InterPro" id="IPR036640">
    <property type="entry name" value="ABC1_TM_sf"/>
</dbReference>
<comment type="caution">
    <text evidence="12">The sequence shown here is derived from an EMBL/GenBank/DDBJ whole genome shotgun (WGS) entry which is preliminary data.</text>
</comment>
<feature type="transmembrane region" description="Helical" evidence="9">
    <location>
        <begin position="283"/>
        <end position="301"/>
    </location>
</feature>
<evidence type="ECO:0000256" key="7">
    <source>
        <dbReference type="ARBA" id="ARBA00022989"/>
    </source>
</evidence>
<name>A0A6N7Y2Q3_9FIRM</name>
<evidence type="ECO:0000256" key="6">
    <source>
        <dbReference type="ARBA" id="ARBA00022840"/>
    </source>
</evidence>
<evidence type="ECO:0000256" key="8">
    <source>
        <dbReference type="ARBA" id="ARBA00023136"/>
    </source>
</evidence>
<dbReference type="CDD" id="cd18541">
    <property type="entry name" value="ABC_6TM_TmrB_like"/>
    <property type="match status" value="1"/>
</dbReference>
<evidence type="ECO:0000256" key="2">
    <source>
        <dbReference type="ARBA" id="ARBA00022448"/>
    </source>
</evidence>
<dbReference type="PANTHER" id="PTHR43394">
    <property type="entry name" value="ATP-DEPENDENT PERMEASE MDL1, MITOCHONDRIAL"/>
    <property type="match status" value="1"/>
</dbReference>
<evidence type="ECO:0000256" key="4">
    <source>
        <dbReference type="ARBA" id="ARBA00022692"/>
    </source>
</evidence>
<dbReference type="GO" id="GO:0005886">
    <property type="term" value="C:plasma membrane"/>
    <property type="evidence" value="ECO:0007669"/>
    <property type="project" value="UniProtKB-SubCell"/>
</dbReference>
<feature type="domain" description="ABC transporter" evidence="10">
    <location>
        <begin position="337"/>
        <end position="573"/>
    </location>
</feature>
<dbReference type="Pfam" id="PF00005">
    <property type="entry name" value="ABC_tran"/>
    <property type="match status" value="1"/>
</dbReference>
<feature type="transmembrane region" description="Helical" evidence="9">
    <location>
        <begin position="59"/>
        <end position="77"/>
    </location>
</feature>
<dbReference type="InterPro" id="IPR003439">
    <property type="entry name" value="ABC_transporter-like_ATP-bd"/>
</dbReference>
<feature type="transmembrane region" description="Helical" evidence="9">
    <location>
        <begin position="16"/>
        <end position="39"/>
    </location>
</feature>
<dbReference type="SUPFAM" id="SSF52540">
    <property type="entry name" value="P-loop containing nucleoside triphosphate hydrolases"/>
    <property type="match status" value="1"/>
</dbReference>
<feature type="domain" description="ABC transmembrane type-1" evidence="11">
    <location>
        <begin position="19"/>
        <end position="303"/>
    </location>
</feature>
<keyword evidence="13" id="KW-1185">Reference proteome</keyword>
<keyword evidence="2" id="KW-0813">Transport</keyword>
<dbReference type="InterPro" id="IPR027417">
    <property type="entry name" value="P-loop_NTPase"/>
</dbReference>
<keyword evidence="6 12" id="KW-0067">ATP-binding</keyword>
<dbReference type="Proteomes" id="UP000469523">
    <property type="component" value="Unassembled WGS sequence"/>
</dbReference>
<evidence type="ECO:0000256" key="9">
    <source>
        <dbReference type="SAM" id="Phobius"/>
    </source>
</evidence>
<comment type="subcellular location">
    <subcellularLocation>
        <location evidence="1">Cell membrane</location>
        <topology evidence="1">Multi-pass membrane protein</topology>
    </subcellularLocation>
</comment>
<dbReference type="FunFam" id="3.40.50.300:FF:000221">
    <property type="entry name" value="Multidrug ABC transporter ATP-binding protein"/>
    <property type="match status" value="1"/>
</dbReference>
<keyword evidence="7 9" id="KW-1133">Transmembrane helix</keyword>
<evidence type="ECO:0000313" key="13">
    <source>
        <dbReference type="Proteomes" id="UP000469523"/>
    </source>
</evidence>
<dbReference type="PANTHER" id="PTHR43394:SF1">
    <property type="entry name" value="ATP-BINDING CASSETTE SUB-FAMILY B MEMBER 10, MITOCHONDRIAL"/>
    <property type="match status" value="1"/>
</dbReference>
<dbReference type="Gene3D" id="1.20.1560.10">
    <property type="entry name" value="ABC transporter type 1, transmembrane domain"/>
    <property type="match status" value="1"/>
</dbReference>
<evidence type="ECO:0000256" key="5">
    <source>
        <dbReference type="ARBA" id="ARBA00022741"/>
    </source>
</evidence>
<sequence>MSTFFTLKDFFSKQKWNYLIGVIWLLIIDSIQLIVPQIFRWLTNDFQNNALNNKAILKYVFLILLTGIAIAVGRFFWRIYILGTSRELEYYLRKKIFDHLLSLSPNYFNTHKTGDLMAHATNDVNAVRMAIGQGTIMIVDSMFMIVLTLIMMVKTTNIRLTFIALFTLPFIVIVVSKFGKIIHKRFKIVQEAFSDLTDITQESFSGVRVVKSFVQENLIQSKFEKVNNDNLKKNLDLVKISGTFHPFIEFISSLSFLLIIFYGGKEVILNKISLGDFIAFNSYLGLLVWPMMALGWVINIFQRGAASMDRINIILEETPDIVNNPKTIELEQPKGQVQFKNVSFKYPDSDNYALKNINFSIEQGKSLAIIGRTGSGKSTIASLLLRLYDAQDGNILFDNIDIKDLSLKSLRENIGYVPQDNFLFSNTIAENIAFSFDKPTSSEKVVNAAKLSEVYNNIIEFENGFETILGERGVTLSGGQKQRTSIARALIKEPSVLILDDSLSSVDTETEEKILNNLKTIMDTKTTIIISHRISTIKDCDEIILLSNGEIAERGTHESLLLNNGFYKNLYENQLLEEKIINN</sequence>
<dbReference type="PROSITE" id="PS50929">
    <property type="entry name" value="ABC_TM1F"/>
    <property type="match status" value="1"/>
</dbReference>
<gene>
    <name evidence="12" type="ORF">FYJ83_16910</name>
</gene>
<keyword evidence="3" id="KW-1003">Cell membrane</keyword>
<feature type="transmembrane region" description="Helical" evidence="9">
    <location>
        <begin position="242"/>
        <end position="263"/>
    </location>
</feature>
<evidence type="ECO:0000259" key="11">
    <source>
        <dbReference type="PROSITE" id="PS50929"/>
    </source>
</evidence>
<dbReference type="InterPro" id="IPR011527">
    <property type="entry name" value="ABC1_TM_dom"/>
</dbReference>